<accession>A0AA40KM98</accession>
<name>A0AA40KM98_9HYME</name>
<dbReference type="EMBL" id="JAHYIQ010000016">
    <property type="protein sequence ID" value="KAK1125550.1"/>
    <property type="molecule type" value="Genomic_DNA"/>
</dbReference>
<evidence type="ECO:0000313" key="1">
    <source>
        <dbReference type="EMBL" id="KAK1125550.1"/>
    </source>
</evidence>
<organism evidence="1 2">
    <name type="scientific">Melipona bicolor</name>
    <dbReference type="NCBI Taxonomy" id="60889"/>
    <lineage>
        <taxon>Eukaryota</taxon>
        <taxon>Metazoa</taxon>
        <taxon>Ecdysozoa</taxon>
        <taxon>Arthropoda</taxon>
        <taxon>Hexapoda</taxon>
        <taxon>Insecta</taxon>
        <taxon>Pterygota</taxon>
        <taxon>Neoptera</taxon>
        <taxon>Endopterygota</taxon>
        <taxon>Hymenoptera</taxon>
        <taxon>Apocrita</taxon>
        <taxon>Aculeata</taxon>
        <taxon>Apoidea</taxon>
        <taxon>Anthophila</taxon>
        <taxon>Apidae</taxon>
        <taxon>Melipona</taxon>
    </lineage>
</organism>
<comment type="caution">
    <text evidence="1">The sequence shown here is derived from an EMBL/GenBank/DDBJ whole genome shotgun (WGS) entry which is preliminary data.</text>
</comment>
<reference evidence="1" key="1">
    <citation type="submission" date="2021-10" db="EMBL/GenBank/DDBJ databases">
        <title>Melipona bicolor Genome sequencing and assembly.</title>
        <authorList>
            <person name="Araujo N.S."/>
            <person name="Arias M.C."/>
        </authorList>
    </citation>
    <scope>NUCLEOTIDE SEQUENCE</scope>
    <source>
        <strain evidence="1">USP_2M_L1-L4_2017</strain>
        <tissue evidence="1">Whole body</tissue>
    </source>
</reference>
<dbReference type="Proteomes" id="UP001177670">
    <property type="component" value="Unassembled WGS sequence"/>
</dbReference>
<feature type="non-terminal residue" evidence="1">
    <location>
        <position position="1"/>
    </location>
</feature>
<keyword evidence="2" id="KW-1185">Reference proteome</keyword>
<sequence>LWTTHKVSKREPEIFEELRRISGNSEFTEVSTHLGKFGIHGSVSRCALEGWRFSGNERNISGIPKFTRTAKLSGVPEFSEIPKLSENSKYLEKLEFLG</sequence>
<protein>
    <submittedName>
        <fullName evidence="1">Uncharacterized protein</fullName>
    </submittedName>
</protein>
<gene>
    <name evidence="1" type="ORF">K0M31_005909</name>
</gene>
<evidence type="ECO:0000313" key="2">
    <source>
        <dbReference type="Proteomes" id="UP001177670"/>
    </source>
</evidence>
<dbReference type="AlphaFoldDB" id="A0AA40KM98"/>
<proteinExistence type="predicted"/>